<dbReference type="InterPro" id="IPR007229">
    <property type="entry name" value="Nic_PRibTrfase-Fam"/>
</dbReference>
<dbReference type="GO" id="GO:0034355">
    <property type="term" value="P:NAD+ biosynthetic process via the salvage pathway"/>
    <property type="evidence" value="ECO:0007669"/>
    <property type="project" value="TreeGrafter"/>
</dbReference>
<dbReference type="Gene3D" id="3.20.140.10">
    <property type="entry name" value="nicotinate phosphoribosyltransferase"/>
    <property type="match status" value="1"/>
</dbReference>
<sequence length="447" mass="46072">MTRSDGGTDTLPSTALLTDHYELTMLRAALADGTAHHQAVFEAFARRLPAGRRYGVVAGLGRLVEAIQAFRFTDAQVAWLEEQGIADARTAAYLRDYRFTGQVDAYREGEICFPGSPVLTVTGTFAECVVLETLVLSVLNHDSAVASAAARMVTAARGRTLLEMGSRRTGEASAVAAARAAYVAGFDATSNLEAGFRYGVPTRGTAAHAFTLAHTDERAAFASQVAALGTGTTLLVDTYDTATGIENAVAVAGPALGAVRIDSGDLAAEARAARARLDALGATSTRIAVTSDLDEHTIDALADVPVDVYGAGTRLVGGSGHPTAGMVYKLVAVADRPGADAPLRPVAKTAAGKASTGGRKTAHRELDARGRAVRETVVVGPATDVPGRALQVAVIRDGHVVHAPTLDEVRAHHRGAKAELLPADLDLADGSPRLVAAAAADLAGSAA</sequence>
<dbReference type="Gene3D" id="3.20.20.70">
    <property type="entry name" value="Aldolase class I"/>
    <property type="match status" value="1"/>
</dbReference>
<dbReference type="GO" id="GO:0005829">
    <property type="term" value="C:cytosol"/>
    <property type="evidence" value="ECO:0007669"/>
    <property type="project" value="TreeGrafter"/>
</dbReference>
<keyword evidence="6 9" id="KW-0662">Pyridine nucleotide biosynthesis</keyword>
<dbReference type="Pfam" id="PF17767">
    <property type="entry name" value="NAPRTase_N"/>
    <property type="match status" value="1"/>
</dbReference>
<protein>
    <recommendedName>
        <fullName evidence="3 9">Nicotinate phosphoribosyltransferase</fullName>
        <ecNumber evidence="3 9">6.3.4.21</ecNumber>
    </recommendedName>
</protein>
<dbReference type="InterPro" id="IPR036068">
    <property type="entry name" value="Nicotinate_pribotase-like_C"/>
</dbReference>
<dbReference type="UniPathway" id="UPA00253">
    <property type="reaction ID" value="UER00457"/>
</dbReference>
<dbReference type="SUPFAM" id="SSF51690">
    <property type="entry name" value="Nicotinate/Quinolinate PRTase C-terminal domain-like"/>
    <property type="match status" value="1"/>
</dbReference>
<comment type="function">
    <text evidence="9">Catalyzes the first step in the biosynthesis of NAD from nicotinic acid, the ATP-dependent synthesis of beta-nicotinate D-ribonucleotide from nicotinate and 5-phospho-D-ribose 1-phosphate.</text>
</comment>
<dbReference type="InterPro" id="IPR040727">
    <property type="entry name" value="NAPRTase_N"/>
</dbReference>
<dbReference type="PANTHER" id="PTHR11098:SF8">
    <property type="entry name" value="NICOTINATE PHOSPHORIBOSYLTRANSFERASE PNCB1"/>
    <property type="match status" value="1"/>
</dbReference>
<comment type="pathway">
    <text evidence="1 9">Cofactor biosynthesis; NAD(+) biosynthesis; nicotinate D-ribonucleotide from nicotinate: step 1/1.</text>
</comment>
<keyword evidence="4" id="KW-0597">Phosphoprotein</keyword>
<dbReference type="PANTHER" id="PTHR11098">
    <property type="entry name" value="NICOTINATE PHOSPHORIBOSYLTRANSFERASE"/>
    <property type="match status" value="1"/>
</dbReference>
<name>A0A401V486_9CELL</name>
<proteinExistence type="inferred from homology"/>
<dbReference type="EC" id="6.3.4.21" evidence="3 9"/>
<evidence type="ECO:0000256" key="9">
    <source>
        <dbReference type="RuleBase" id="RU365100"/>
    </source>
</evidence>
<dbReference type="SUPFAM" id="SSF54675">
    <property type="entry name" value="Nicotinate/Quinolinate PRTase N-terminal domain-like"/>
    <property type="match status" value="1"/>
</dbReference>
<dbReference type="OrthoDB" id="9770610at2"/>
<dbReference type="InterPro" id="IPR006405">
    <property type="entry name" value="Nic_PRibTrfase_pncB"/>
</dbReference>
<dbReference type="EMBL" id="BHYL01000331">
    <property type="protein sequence ID" value="GCD21718.1"/>
    <property type="molecule type" value="Genomic_DNA"/>
</dbReference>
<evidence type="ECO:0000256" key="8">
    <source>
        <dbReference type="ARBA" id="ARBA00048668"/>
    </source>
</evidence>
<organism evidence="11 12">
    <name type="scientific">Cellulomonas algicola</name>
    <dbReference type="NCBI Taxonomy" id="2071633"/>
    <lineage>
        <taxon>Bacteria</taxon>
        <taxon>Bacillati</taxon>
        <taxon>Actinomycetota</taxon>
        <taxon>Actinomycetes</taxon>
        <taxon>Micrococcales</taxon>
        <taxon>Cellulomonadaceae</taxon>
        <taxon>Cellulomonas</taxon>
    </lineage>
</organism>
<evidence type="ECO:0000313" key="12">
    <source>
        <dbReference type="Proteomes" id="UP000288246"/>
    </source>
</evidence>
<evidence type="ECO:0000256" key="3">
    <source>
        <dbReference type="ARBA" id="ARBA00013236"/>
    </source>
</evidence>
<reference evidence="11 12" key="1">
    <citation type="submission" date="2018-11" db="EMBL/GenBank/DDBJ databases">
        <title>Draft genome sequence of Cellulomonas takizawaensis strain TKZ-21.</title>
        <authorList>
            <person name="Yamamura H."/>
            <person name="Hayashi T."/>
            <person name="Hamada M."/>
            <person name="Serisawa Y."/>
            <person name="Matsuyama K."/>
            <person name="Nakagawa Y."/>
            <person name="Otoguro M."/>
            <person name="Yanagida F."/>
            <person name="Hayakawa M."/>
        </authorList>
    </citation>
    <scope>NUCLEOTIDE SEQUENCE [LARGE SCALE GENOMIC DNA]</scope>
    <source>
        <strain evidence="11 12">TKZ-21</strain>
    </source>
</reference>
<evidence type="ECO:0000256" key="1">
    <source>
        <dbReference type="ARBA" id="ARBA00004952"/>
    </source>
</evidence>
<comment type="caution">
    <text evidence="11">The sequence shown here is derived from an EMBL/GenBank/DDBJ whole genome shotgun (WGS) entry which is preliminary data.</text>
</comment>
<dbReference type="PIRSF" id="PIRSF000484">
    <property type="entry name" value="NAPRT"/>
    <property type="match status" value="1"/>
</dbReference>
<keyword evidence="11" id="KW-0328">Glycosyltransferase</keyword>
<dbReference type="NCBIfam" id="NF006698">
    <property type="entry name" value="PRK09243.1-5"/>
    <property type="match status" value="1"/>
</dbReference>
<dbReference type="GO" id="GO:0016757">
    <property type="term" value="F:glycosyltransferase activity"/>
    <property type="evidence" value="ECO:0007669"/>
    <property type="project" value="UniProtKB-KW"/>
</dbReference>
<dbReference type="InterPro" id="IPR013785">
    <property type="entry name" value="Aldolase_TIM"/>
</dbReference>
<comment type="catalytic activity">
    <reaction evidence="8 9">
        <text>5-phospho-alpha-D-ribose 1-diphosphate + nicotinate + ATP + H2O = nicotinate beta-D-ribonucleotide + ADP + phosphate + diphosphate</text>
        <dbReference type="Rhea" id="RHEA:36163"/>
        <dbReference type="ChEBI" id="CHEBI:15377"/>
        <dbReference type="ChEBI" id="CHEBI:30616"/>
        <dbReference type="ChEBI" id="CHEBI:32544"/>
        <dbReference type="ChEBI" id="CHEBI:33019"/>
        <dbReference type="ChEBI" id="CHEBI:43474"/>
        <dbReference type="ChEBI" id="CHEBI:57502"/>
        <dbReference type="ChEBI" id="CHEBI:58017"/>
        <dbReference type="ChEBI" id="CHEBI:456216"/>
        <dbReference type="EC" id="6.3.4.21"/>
    </reaction>
</comment>
<dbReference type="GO" id="GO:0004516">
    <property type="term" value="F:nicotinate phosphoribosyltransferase activity"/>
    <property type="evidence" value="ECO:0007669"/>
    <property type="project" value="UniProtKB-UniRule"/>
</dbReference>
<keyword evidence="5 9" id="KW-0436">Ligase</keyword>
<accession>A0A401V486</accession>
<keyword evidence="7 9" id="KW-0808">Transferase</keyword>
<keyword evidence="12" id="KW-1185">Reference proteome</keyword>
<evidence type="ECO:0000256" key="6">
    <source>
        <dbReference type="ARBA" id="ARBA00022642"/>
    </source>
</evidence>
<evidence type="ECO:0000256" key="2">
    <source>
        <dbReference type="ARBA" id="ARBA00010897"/>
    </source>
</evidence>
<comment type="similarity">
    <text evidence="2 9">Belongs to the NAPRTase family.</text>
</comment>
<gene>
    <name evidence="11" type="ORF">CTKZ_32800</name>
</gene>
<evidence type="ECO:0000256" key="4">
    <source>
        <dbReference type="ARBA" id="ARBA00022553"/>
    </source>
</evidence>
<evidence type="ECO:0000313" key="11">
    <source>
        <dbReference type="EMBL" id="GCD21718.1"/>
    </source>
</evidence>
<evidence type="ECO:0000256" key="7">
    <source>
        <dbReference type="ARBA" id="ARBA00022679"/>
    </source>
</evidence>
<evidence type="ECO:0000259" key="10">
    <source>
        <dbReference type="Pfam" id="PF17767"/>
    </source>
</evidence>
<dbReference type="RefSeq" id="WP_124344240.1">
    <property type="nucleotide sequence ID" value="NZ_BHYL01000331.1"/>
</dbReference>
<evidence type="ECO:0000256" key="5">
    <source>
        <dbReference type="ARBA" id="ARBA00022598"/>
    </source>
</evidence>
<dbReference type="NCBIfam" id="TIGR01513">
    <property type="entry name" value="NAPRTase_put"/>
    <property type="match status" value="1"/>
</dbReference>
<dbReference type="NCBIfam" id="NF009131">
    <property type="entry name" value="PRK12484.1"/>
    <property type="match status" value="1"/>
</dbReference>
<feature type="domain" description="Nicotinate phosphoribosyltransferase N-terminal" evidence="10">
    <location>
        <begin position="16"/>
        <end position="140"/>
    </location>
</feature>
<comment type="PTM">
    <text evidence="9">Transiently phosphorylated on a His residue during the reaction cycle. Phosphorylation strongly increases the affinity for substrates and increases the rate of nicotinate D-ribonucleotide production. Dephosphorylation regenerates the low-affinity form of the enzyme, leading to product release.</text>
</comment>
<dbReference type="AlphaFoldDB" id="A0A401V486"/>
<dbReference type="Proteomes" id="UP000288246">
    <property type="component" value="Unassembled WGS sequence"/>
</dbReference>